<sequence length="88" mass="10090">MLGVQVPPLRRCRSASERCCRQIRLLIRQNHLRIVKPVLTATAVSVEELRWQLGGREAFCSGHVQHDKEIVEEHRSPRASRRGKMGAH</sequence>
<protein>
    <submittedName>
        <fullName evidence="1">Uncharacterized protein</fullName>
    </submittedName>
</protein>
<evidence type="ECO:0000313" key="1">
    <source>
        <dbReference type="EMBL" id="KAB2617309.1"/>
    </source>
</evidence>
<dbReference type="EMBL" id="SMOL01000401">
    <property type="protein sequence ID" value="KAB2617309.1"/>
    <property type="molecule type" value="Genomic_DNA"/>
</dbReference>
<reference evidence="1 2" key="3">
    <citation type="submission" date="2019-11" db="EMBL/GenBank/DDBJ databases">
        <title>A de novo genome assembly of a pear dwarfing rootstock.</title>
        <authorList>
            <person name="Wang F."/>
            <person name="Wang J."/>
            <person name="Li S."/>
            <person name="Zhang Y."/>
            <person name="Fang M."/>
            <person name="Ma L."/>
            <person name="Zhao Y."/>
            <person name="Jiang S."/>
        </authorList>
    </citation>
    <scope>NUCLEOTIDE SEQUENCE [LARGE SCALE GENOMIC DNA]</scope>
    <source>
        <strain evidence="1">S2</strain>
        <tissue evidence="1">Leaf</tissue>
    </source>
</reference>
<evidence type="ECO:0000313" key="2">
    <source>
        <dbReference type="Proteomes" id="UP000327157"/>
    </source>
</evidence>
<keyword evidence="2" id="KW-1185">Reference proteome</keyword>
<reference evidence="1 2" key="1">
    <citation type="submission" date="2019-09" db="EMBL/GenBank/DDBJ databases">
        <authorList>
            <person name="Ou C."/>
        </authorList>
    </citation>
    <scope>NUCLEOTIDE SEQUENCE [LARGE SCALE GENOMIC DNA]</scope>
    <source>
        <strain evidence="1">S2</strain>
        <tissue evidence="1">Leaf</tissue>
    </source>
</reference>
<proteinExistence type="predicted"/>
<dbReference type="AlphaFoldDB" id="A0A5N5GP31"/>
<comment type="caution">
    <text evidence="1">The sequence shown here is derived from an EMBL/GenBank/DDBJ whole genome shotgun (WGS) entry which is preliminary data.</text>
</comment>
<gene>
    <name evidence="1" type="ORF">D8674_013178</name>
</gene>
<organism evidence="1 2">
    <name type="scientific">Pyrus ussuriensis x Pyrus communis</name>
    <dbReference type="NCBI Taxonomy" id="2448454"/>
    <lineage>
        <taxon>Eukaryota</taxon>
        <taxon>Viridiplantae</taxon>
        <taxon>Streptophyta</taxon>
        <taxon>Embryophyta</taxon>
        <taxon>Tracheophyta</taxon>
        <taxon>Spermatophyta</taxon>
        <taxon>Magnoliopsida</taxon>
        <taxon>eudicotyledons</taxon>
        <taxon>Gunneridae</taxon>
        <taxon>Pentapetalae</taxon>
        <taxon>rosids</taxon>
        <taxon>fabids</taxon>
        <taxon>Rosales</taxon>
        <taxon>Rosaceae</taxon>
        <taxon>Amygdaloideae</taxon>
        <taxon>Maleae</taxon>
        <taxon>Pyrus</taxon>
    </lineage>
</organism>
<accession>A0A5N5GP31</accession>
<dbReference type="Proteomes" id="UP000327157">
    <property type="component" value="Chromosome 15"/>
</dbReference>
<name>A0A5N5GP31_9ROSA</name>
<reference evidence="2" key="2">
    <citation type="submission" date="2019-10" db="EMBL/GenBank/DDBJ databases">
        <title>A de novo genome assembly of a pear dwarfing rootstock.</title>
        <authorList>
            <person name="Wang F."/>
            <person name="Wang J."/>
            <person name="Li S."/>
            <person name="Zhang Y."/>
            <person name="Fang M."/>
            <person name="Ma L."/>
            <person name="Zhao Y."/>
            <person name="Jiang S."/>
        </authorList>
    </citation>
    <scope>NUCLEOTIDE SEQUENCE [LARGE SCALE GENOMIC DNA]</scope>
</reference>